<protein>
    <recommendedName>
        <fullName evidence="9">Sec-independent protein translocase protein TatB</fullName>
    </recommendedName>
</protein>
<accession>A0A1H4DLV9</accession>
<dbReference type="PANTHER" id="PTHR33162">
    <property type="entry name" value="SEC-INDEPENDENT PROTEIN TRANSLOCASE PROTEIN TATA, CHLOROPLASTIC"/>
    <property type="match status" value="1"/>
</dbReference>
<gene>
    <name evidence="9" type="primary">tatB</name>
    <name evidence="11" type="ORF">SAMN05444370_11092</name>
</gene>
<evidence type="ECO:0000313" key="11">
    <source>
        <dbReference type="EMBL" id="SEA73192.1"/>
    </source>
</evidence>
<evidence type="ECO:0000256" key="1">
    <source>
        <dbReference type="ARBA" id="ARBA00004167"/>
    </source>
</evidence>
<dbReference type="PANTHER" id="PTHR33162:SF1">
    <property type="entry name" value="SEC-INDEPENDENT PROTEIN TRANSLOCASE PROTEIN TATA, CHLOROPLASTIC"/>
    <property type="match status" value="1"/>
</dbReference>
<dbReference type="PRINTS" id="PR01506">
    <property type="entry name" value="TATBPROTEIN"/>
</dbReference>
<dbReference type="AlphaFoldDB" id="A0A1H4DLV9"/>
<dbReference type="Gene3D" id="1.20.5.3310">
    <property type="match status" value="1"/>
</dbReference>
<evidence type="ECO:0000256" key="4">
    <source>
        <dbReference type="ARBA" id="ARBA00022692"/>
    </source>
</evidence>
<dbReference type="HAMAP" id="MF_00237">
    <property type="entry name" value="TatB"/>
    <property type="match status" value="1"/>
</dbReference>
<dbReference type="Pfam" id="PF02416">
    <property type="entry name" value="TatA_B_E"/>
    <property type="match status" value="1"/>
</dbReference>
<evidence type="ECO:0000256" key="8">
    <source>
        <dbReference type="ARBA" id="ARBA00023136"/>
    </source>
</evidence>
<dbReference type="InterPro" id="IPR003369">
    <property type="entry name" value="TatA/B/E"/>
</dbReference>
<keyword evidence="7 9" id="KW-0811">Translocation</keyword>
<dbReference type="GO" id="GO:0043953">
    <property type="term" value="P:protein transport by the Tat complex"/>
    <property type="evidence" value="ECO:0007669"/>
    <property type="project" value="UniProtKB-UniRule"/>
</dbReference>
<feature type="compositionally biased region" description="Low complexity" evidence="10">
    <location>
        <begin position="106"/>
        <end position="149"/>
    </location>
</feature>
<dbReference type="GO" id="GO:0033281">
    <property type="term" value="C:TAT protein transport complex"/>
    <property type="evidence" value="ECO:0007669"/>
    <property type="project" value="UniProtKB-UniRule"/>
</dbReference>
<evidence type="ECO:0000256" key="10">
    <source>
        <dbReference type="SAM" id="MobiDB-lite"/>
    </source>
</evidence>
<keyword evidence="6 9" id="KW-1133">Transmembrane helix</keyword>
<comment type="similarity">
    <text evidence="9">Belongs to the TatB family.</text>
</comment>
<organism evidence="11 12">
    <name type="scientific">Rubrimonas cliftonensis</name>
    <dbReference type="NCBI Taxonomy" id="89524"/>
    <lineage>
        <taxon>Bacteria</taxon>
        <taxon>Pseudomonadati</taxon>
        <taxon>Pseudomonadota</taxon>
        <taxon>Alphaproteobacteria</taxon>
        <taxon>Rhodobacterales</taxon>
        <taxon>Paracoccaceae</taxon>
        <taxon>Rubrimonas</taxon>
    </lineage>
</organism>
<evidence type="ECO:0000313" key="12">
    <source>
        <dbReference type="Proteomes" id="UP000198703"/>
    </source>
</evidence>
<dbReference type="EMBL" id="FNQM01000010">
    <property type="protein sequence ID" value="SEA73192.1"/>
    <property type="molecule type" value="Genomic_DNA"/>
</dbReference>
<evidence type="ECO:0000256" key="2">
    <source>
        <dbReference type="ARBA" id="ARBA00022448"/>
    </source>
</evidence>
<keyword evidence="3 9" id="KW-1003">Cell membrane</keyword>
<dbReference type="OrthoDB" id="7206969at2"/>
<evidence type="ECO:0000256" key="5">
    <source>
        <dbReference type="ARBA" id="ARBA00022927"/>
    </source>
</evidence>
<feature type="region of interest" description="Disordered" evidence="10">
    <location>
        <begin position="73"/>
        <end position="149"/>
    </location>
</feature>
<dbReference type="Proteomes" id="UP000198703">
    <property type="component" value="Unassembled WGS sequence"/>
</dbReference>
<dbReference type="NCBIfam" id="TIGR01410">
    <property type="entry name" value="tatB"/>
    <property type="match status" value="1"/>
</dbReference>
<proteinExistence type="inferred from homology"/>
<comment type="subunit">
    <text evidence="9">The Tat system comprises two distinct complexes: a TatABC complex, containing multiple copies of TatA, TatB and TatC subunits, and a separate TatA complex, containing only TatA subunits. Substrates initially bind to the TatABC complex, which probably triggers association of the separate TatA complex to form the active translocon.</text>
</comment>
<dbReference type="RefSeq" id="WP_093254653.1">
    <property type="nucleotide sequence ID" value="NZ_FNQM01000010.1"/>
</dbReference>
<evidence type="ECO:0000256" key="9">
    <source>
        <dbReference type="HAMAP-Rule" id="MF_00237"/>
    </source>
</evidence>
<name>A0A1H4DLV9_9RHOB</name>
<evidence type="ECO:0000256" key="7">
    <source>
        <dbReference type="ARBA" id="ARBA00023010"/>
    </source>
</evidence>
<sequence>MLDIGWSELMVIGALALIVVGPKDLPKLLRSFGKYVNQVRGMARDFQRSMEDAAREADISDMKDLREAAKSLNDLKRMPYDSLKKPGKPAAGATVPPSPKVEHAAPRSAAPAAAEPTSAPTASAPAPAPTAAVAPTASAPGAPAPTEGA</sequence>
<keyword evidence="4 9" id="KW-0812">Transmembrane</keyword>
<keyword evidence="12" id="KW-1185">Reference proteome</keyword>
<keyword evidence="5 9" id="KW-0653">Protein transport</keyword>
<dbReference type="GO" id="GO:0008320">
    <property type="term" value="F:protein transmembrane transporter activity"/>
    <property type="evidence" value="ECO:0007669"/>
    <property type="project" value="UniProtKB-UniRule"/>
</dbReference>
<keyword evidence="8 9" id="KW-0472">Membrane</keyword>
<evidence type="ECO:0000256" key="3">
    <source>
        <dbReference type="ARBA" id="ARBA00022475"/>
    </source>
</evidence>
<keyword evidence="2 9" id="KW-0813">Transport</keyword>
<evidence type="ECO:0000256" key="6">
    <source>
        <dbReference type="ARBA" id="ARBA00022989"/>
    </source>
</evidence>
<comment type="function">
    <text evidence="9">Part of the twin-arginine translocation (Tat) system that transports large folded proteins containing a characteristic twin-arginine motif in their signal peptide across membranes. Together with TatC, TatB is part of a receptor directly interacting with Tat signal peptides. TatB may form an oligomeric binding site that transiently accommodates folded Tat precursor proteins before their translocation.</text>
</comment>
<dbReference type="STRING" id="89524.SAMN05444370_11092"/>
<feature type="compositionally biased region" description="Basic and acidic residues" evidence="10">
    <location>
        <begin position="73"/>
        <end position="84"/>
    </location>
</feature>
<dbReference type="InterPro" id="IPR018448">
    <property type="entry name" value="TatB"/>
</dbReference>
<reference evidence="11 12" key="1">
    <citation type="submission" date="2016-10" db="EMBL/GenBank/DDBJ databases">
        <authorList>
            <person name="de Groot N.N."/>
        </authorList>
    </citation>
    <scope>NUCLEOTIDE SEQUENCE [LARGE SCALE GENOMIC DNA]</scope>
    <source>
        <strain evidence="11 12">DSM 15345</strain>
    </source>
</reference>
<comment type="subcellular location">
    <subcellularLocation>
        <location evidence="9">Cell membrane</location>
        <topology evidence="9">Single-pass membrane protein</topology>
    </subcellularLocation>
    <subcellularLocation>
        <location evidence="1">Membrane</location>
        <topology evidence="1">Single-pass membrane protein</topology>
    </subcellularLocation>
</comment>